<dbReference type="InterPro" id="IPR003305">
    <property type="entry name" value="CenC_carb-bd"/>
</dbReference>
<feature type="signal peptide" evidence="2">
    <location>
        <begin position="1"/>
        <end position="28"/>
    </location>
</feature>
<dbReference type="InterPro" id="IPR051923">
    <property type="entry name" value="Glycosyl_Hydrolase_39"/>
</dbReference>
<evidence type="ECO:0000256" key="1">
    <source>
        <dbReference type="ARBA" id="ARBA00022801"/>
    </source>
</evidence>
<dbReference type="AlphaFoldDB" id="G2E8I9"/>
<dbReference type="Pfam" id="PF02018">
    <property type="entry name" value="CBM_4_9"/>
    <property type="match status" value="1"/>
</dbReference>
<sequence>MKKMSFGKIKKAILFVSFLVFISCEVFANSSNEPLVNQDFELGATSAWAINSWSESIASMQVGAPGKDNSKFSLKIAISENPSSSVFKHVVQLQAGHIYQVSAWVKADKETKVSMKLQKDVASYNTWGQQTITATSNWKQIVFVGSPKDGDPSRIIFFLSDINVSVYVDNVSLIDYTNNTTFNKKIVPKTLFCMHSNKGHILDLWPAISKADVGMIRLMDSGVNWPYIEAQKGVFTWARMQMYVDRIKKYIPDSKIMYTFSDVPGWANGNKGGGYAPLDMGDWKNFVTRLVDKYGDVIDYYEMWNEFDYSLFWAESSEKMLEMHKIAYEIIRKKDPTAKILLPNITIFGLPRLEEYLALGGGDYADIAAIHFYPEINKIEESLMFAHSVRNLLESYGHSDMPILNTEGSPVTDGQALTSKQERSSVARYTLMTWVAGMDAACWYFWENIQENKRIVFAGDEGTWASLNDSAIAYKQLSDWLIGTNVTDFVVDRDSQTYQIKVEKDGKYLGWIVWASQSVDYSPLEDWKIKVIDLLDGSTKNYTGGKISLDIEPVFLRQGDLIEKPVLRMSP</sequence>
<dbReference type="GO" id="GO:0004553">
    <property type="term" value="F:hydrolase activity, hydrolyzing O-glycosyl compounds"/>
    <property type="evidence" value="ECO:0007669"/>
    <property type="project" value="TreeGrafter"/>
</dbReference>
<keyword evidence="2" id="KW-0732">Signal</keyword>
<accession>G2E8I9</accession>
<dbReference type="SUPFAM" id="SSF51445">
    <property type="entry name" value="(Trans)glycosidases"/>
    <property type="match status" value="1"/>
</dbReference>
<evidence type="ECO:0000256" key="2">
    <source>
        <dbReference type="SAM" id="SignalP"/>
    </source>
</evidence>
<proteinExistence type="predicted"/>
<dbReference type="STRING" id="765913.ThidrDRAFT_4603"/>
<dbReference type="PANTHER" id="PTHR12631:SF10">
    <property type="entry name" value="BETA-XYLOSIDASE-LIKE PROTEIN-RELATED"/>
    <property type="match status" value="1"/>
</dbReference>
<evidence type="ECO:0000259" key="3">
    <source>
        <dbReference type="Pfam" id="PF02018"/>
    </source>
</evidence>
<keyword evidence="1" id="KW-0378">Hydrolase</keyword>
<dbReference type="EMBL" id="AFWT01000084">
    <property type="protein sequence ID" value="EGV27583.1"/>
    <property type="molecule type" value="Genomic_DNA"/>
</dbReference>
<dbReference type="RefSeq" id="WP_007043314.1">
    <property type="nucleotide sequence ID" value="NZ_AFWT01000084.1"/>
</dbReference>
<feature type="chain" id="PRO_5003428486" evidence="2">
    <location>
        <begin position="29"/>
        <end position="571"/>
    </location>
</feature>
<reference evidence="4 5" key="1">
    <citation type="submission" date="2011-06" db="EMBL/GenBank/DDBJ databases">
        <title>The draft genome of Thiorhodococcus drewsii AZ1.</title>
        <authorList>
            <consortium name="US DOE Joint Genome Institute (JGI-PGF)"/>
            <person name="Lucas S."/>
            <person name="Han J."/>
            <person name="Lapidus A."/>
            <person name="Cheng J.-F."/>
            <person name="Goodwin L."/>
            <person name="Pitluck S."/>
            <person name="Peters L."/>
            <person name="Land M.L."/>
            <person name="Hauser L."/>
            <person name="Vogl K."/>
            <person name="Liu Z."/>
            <person name="Imhoff J."/>
            <person name="Thiel V."/>
            <person name="Frigaard N.-U."/>
            <person name="Bryant D.A."/>
            <person name="Woyke T.J."/>
        </authorList>
    </citation>
    <scope>NUCLEOTIDE SEQUENCE [LARGE SCALE GENOMIC DNA]</scope>
    <source>
        <strain evidence="4 5">AZ1</strain>
    </source>
</reference>
<organism evidence="4 5">
    <name type="scientific">Thiorhodococcus drewsii AZ1</name>
    <dbReference type="NCBI Taxonomy" id="765913"/>
    <lineage>
        <taxon>Bacteria</taxon>
        <taxon>Pseudomonadati</taxon>
        <taxon>Pseudomonadota</taxon>
        <taxon>Gammaproteobacteria</taxon>
        <taxon>Chromatiales</taxon>
        <taxon>Chromatiaceae</taxon>
        <taxon>Thiorhodococcus</taxon>
    </lineage>
</organism>
<evidence type="ECO:0000313" key="4">
    <source>
        <dbReference type="EMBL" id="EGV27583.1"/>
    </source>
</evidence>
<dbReference type="InterPro" id="IPR008979">
    <property type="entry name" value="Galactose-bd-like_sf"/>
</dbReference>
<dbReference type="Gene3D" id="3.20.20.80">
    <property type="entry name" value="Glycosidases"/>
    <property type="match status" value="1"/>
</dbReference>
<dbReference type="Proteomes" id="UP000004200">
    <property type="component" value="Unassembled WGS sequence"/>
</dbReference>
<gene>
    <name evidence="4" type="ORF">ThidrDRAFT_4603</name>
</gene>
<comment type="caution">
    <text evidence="4">The sequence shown here is derived from an EMBL/GenBank/DDBJ whole genome shotgun (WGS) entry which is preliminary data.</text>
</comment>
<dbReference type="eggNOG" id="COG3693">
    <property type="taxonomic scope" value="Bacteria"/>
</dbReference>
<dbReference type="PROSITE" id="PS51257">
    <property type="entry name" value="PROKAR_LIPOPROTEIN"/>
    <property type="match status" value="1"/>
</dbReference>
<name>G2E8I9_9GAMM</name>
<evidence type="ECO:0000313" key="5">
    <source>
        <dbReference type="Proteomes" id="UP000004200"/>
    </source>
</evidence>
<dbReference type="SUPFAM" id="SSF49785">
    <property type="entry name" value="Galactose-binding domain-like"/>
    <property type="match status" value="1"/>
</dbReference>
<dbReference type="PANTHER" id="PTHR12631">
    <property type="entry name" value="ALPHA-L-IDURONIDASE"/>
    <property type="match status" value="1"/>
</dbReference>
<keyword evidence="5" id="KW-1185">Reference proteome</keyword>
<feature type="domain" description="CBM-cenC" evidence="3">
    <location>
        <begin position="35"/>
        <end position="156"/>
    </location>
</feature>
<protein>
    <submittedName>
        <fullName evidence="4">Carbohydrate-binding CenC domain protein</fullName>
    </submittedName>
</protein>
<dbReference type="OrthoDB" id="9776971at2"/>
<dbReference type="Gene3D" id="2.60.120.260">
    <property type="entry name" value="Galactose-binding domain-like"/>
    <property type="match status" value="1"/>
</dbReference>
<dbReference type="InterPro" id="IPR017853">
    <property type="entry name" value="GH"/>
</dbReference>